<comment type="caution">
    <text evidence="1">The sequence shown here is derived from an EMBL/GenBank/DDBJ whole genome shotgun (WGS) entry which is preliminary data.</text>
</comment>
<evidence type="ECO:0000313" key="1">
    <source>
        <dbReference type="EMBL" id="KAF9509075.1"/>
    </source>
</evidence>
<name>A0A9P6ANH1_9AGAM</name>
<sequence>MVKTDLEDIKQATKGAGLSCFLAAEQDGMLKRAQCIGEVGVHMIILMAKAWSTELTDILKAKALSGKHLRKLLEPFVTLEERFPWQGFADLLYGHQLEILNWGVVPGFVDLDRNASNSMGGWHLLCSKFHKKPADITISVHRWSAVDANMSLKDKGNILIMSDHDGDIWRTLRICKTPQQQLQGRLNAQFLASQRIRARGSMQRWLLPPYSHLALSPWSQ</sequence>
<keyword evidence="2" id="KW-1185">Reference proteome</keyword>
<accession>A0A9P6ANH1</accession>
<dbReference type="AlphaFoldDB" id="A0A9P6ANH1"/>
<dbReference type="EMBL" id="MU129044">
    <property type="protein sequence ID" value="KAF9509075.1"/>
    <property type="molecule type" value="Genomic_DNA"/>
</dbReference>
<dbReference type="Proteomes" id="UP000886523">
    <property type="component" value="Unassembled WGS sequence"/>
</dbReference>
<reference evidence="1" key="1">
    <citation type="journal article" date="2020" name="Nat. Commun.">
        <title>Large-scale genome sequencing of mycorrhizal fungi provides insights into the early evolution of symbiotic traits.</title>
        <authorList>
            <person name="Miyauchi S."/>
            <person name="Kiss E."/>
            <person name="Kuo A."/>
            <person name="Drula E."/>
            <person name="Kohler A."/>
            <person name="Sanchez-Garcia M."/>
            <person name="Morin E."/>
            <person name="Andreopoulos B."/>
            <person name="Barry K.W."/>
            <person name="Bonito G."/>
            <person name="Buee M."/>
            <person name="Carver A."/>
            <person name="Chen C."/>
            <person name="Cichocki N."/>
            <person name="Clum A."/>
            <person name="Culley D."/>
            <person name="Crous P.W."/>
            <person name="Fauchery L."/>
            <person name="Girlanda M."/>
            <person name="Hayes R.D."/>
            <person name="Keri Z."/>
            <person name="LaButti K."/>
            <person name="Lipzen A."/>
            <person name="Lombard V."/>
            <person name="Magnuson J."/>
            <person name="Maillard F."/>
            <person name="Murat C."/>
            <person name="Nolan M."/>
            <person name="Ohm R.A."/>
            <person name="Pangilinan J."/>
            <person name="Pereira M.F."/>
            <person name="Perotto S."/>
            <person name="Peter M."/>
            <person name="Pfister S."/>
            <person name="Riley R."/>
            <person name="Sitrit Y."/>
            <person name="Stielow J.B."/>
            <person name="Szollosi G."/>
            <person name="Zifcakova L."/>
            <person name="Stursova M."/>
            <person name="Spatafora J.W."/>
            <person name="Tedersoo L."/>
            <person name="Vaario L.M."/>
            <person name="Yamada A."/>
            <person name="Yan M."/>
            <person name="Wang P."/>
            <person name="Xu J."/>
            <person name="Bruns T."/>
            <person name="Baldrian P."/>
            <person name="Vilgalys R."/>
            <person name="Dunand C."/>
            <person name="Henrissat B."/>
            <person name="Grigoriev I.V."/>
            <person name="Hibbett D."/>
            <person name="Nagy L.G."/>
            <person name="Martin F.M."/>
        </authorList>
    </citation>
    <scope>NUCLEOTIDE SEQUENCE</scope>
    <source>
        <strain evidence="1">UP504</strain>
    </source>
</reference>
<organism evidence="1 2">
    <name type="scientific">Hydnum rufescens UP504</name>
    <dbReference type="NCBI Taxonomy" id="1448309"/>
    <lineage>
        <taxon>Eukaryota</taxon>
        <taxon>Fungi</taxon>
        <taxon>Dikarya</taxon>
        <taxon>Basidiomycota</taxon>
        <taxon>Agaricomycotina</taxon>
        <taxon>Agaricomycetes</taxon>
        <taxon>Cantharellales</taxon>
        <taxon>Hydnaceae</taxon>
        <taxon>Hydnum</taxon>
    </lineage>
</organism>
<proteinExistence type="predicted"/>
<protein>
    <submittedName>
        <fullName evidence="1">Uncharacterized protein</fullName>
    </submittedName>
</protein>
<gene>
    <name evidence="1" type="ORF">BS47DRAFT_1365529</name>
</gene>
<evidence type="ECO:0000313" key="2">
    <source>
        <dbReference type="Proteomes" id="UP000886523"/>
    </source>
</evidence>